<keyword evidence="7" id="KW-1185">Reference proteome</keyword>
<keyword evidence="1 3" id="KW-0456">Lyase</keyword>
<dbReference type="RefSeq" id="WP_281378950.1">
    <property type="nucleotide sequence ID" value="NZ_JAAAMM010000001.1"/>
</dbReference>
<feature type="domain" description="RlpA-like protein double-psi beta-barrel" evidence="5">
    <location>
        <begin position="99"/>
        <end position="187"/>
    </location>
</feature>
<keyword evidence="6" id="KW-0449">Lipoprotein</keyword>
<evidence type="ECO:0000256" key="4">
    <source>
        <dbReference type="RuleBase" id="RU003495"/>
    </source>
</evidence>
<comment type="similarity">
    <text evidence="3 4">Belongs to the RlpA family.</text>
</comment>
<dbReference type="Proteomes" id="UP000588647">
    <property type="component" value="Unassembled WGS sequence"/>
</dbReference>
<dbReference type="GO" id="GO:0000270">
    <property type="term" value="P:peptidoglycan metabolic process"/>
    <property type="evidence" value="ECO:0007669"/>
    <property type="project" value="UniProtKB-UniRule"/>
</dbReference>
<accession>A0A7W6HAH0</accession>
<dbReference type="PANTHER" id="PTHR34183">
    <property type="entry name" value="ENDOLYTIC PEPTIDOGLYCAN TRANSGLYCOSYLASE RLPA"/>
    <property type="match status" value="1"/>
</dbReference>
<dbReference type="GO" id="GO:0008932">
    <property type="term" value="F:lytic endotransglycosylase activity"/>
    <property type="evidence" value="ECO:0007669"/>
    <property type="project" value="UniProtKB-UniRule"/>
</dbReference>
<dbReference type="SUPFAM" id="SSF50685">
    <property type="entry name" value="Barwin-like endoglucanases"/>
    <property type="match status" value="1"/>
</dbReference>
<dbReference type="GO" id="GO:0071555">
    <property type="term" value="P:cell wall organization"/>
    <property type="evidence" value="ECO:0007669"/>
    <property type="project" value="UniProtKB-KW"/>
</dbReference>
<dbReference type="PANTHER" id="PTHR34183:SF1">
    <property type="entry name" value="ENDOLYTIC PEPTIDOGLYCAN TRANSGLYCOSYLASE RLPA"/>
    <property type="match status" value="1"/>
</dbReference>
<sequence>MAIVAADYGRRMTALGVVLAAGLVLPACQGTSADTSGDELAEIGTAVKFDSKTFGVPASPRVTNLKRVPKGGGRAHVGKPYKVRGEWYYPKDEPGYVGEGQASWYGPNFHGRLTANGEIYDMHGLSAAHKTFPLPSYAMVTNVETGSRVMVRVNDRGPFSHGREIDVSSQAAELLGFKNAGIADVKVEYVGRAPLEGDDTAVLMASYQPGAAAGEAPVMVAEGQGATRQGGSLMAFAGAAGLPGVRPQGRAADDAGRTGGIDLGRLLGAARIPAFSSSYAGATAEGGALAAVQQAAAMGQVPAAERIQIGVIDPALMERVRSVTLGEGALETETVPGTAMISTSLRVDADASADAVLQRLWQVGAGDAFVIRD</sequence>
<dbReference type="Pfam" id="PF03330">
    <property type="entry name" value="DPBB_1"/>
    <property type="match status" value="1"/>
</dbReference>
<evidence type="ECO:0000256" key="1">
    <source>
        <dbReference type="ARBA" id="ARBA00023239"/>
    </source>
</evidence>
<comment type="function">
    <text evidence="3">Lytic transglycosylase with a strong preference for naked glycan strands that lack stem peptides.</text>
</comment>
<reference evidence="6 7" key="1">
    <citation type="submission" date="2020-08" db="EMBL/GenBank/DDBJ databases">
        <title>Genomic Encyclopedia of Type Strains, Phase IV (KMG-IV): sequencing the most valuable type-strain genomes for metagenomic binning, comparative biology and taxonomic classification.</title>
        <authorList>
            <person name="Goeker M."/>
        </authorList>
    </citation>
    <scope>NUCLEOTIDE SEQUENCE [LARGE SCALE GENOMIC DNA]</scope>
    <source>
        <strain evidence="6 7">DSM 103570</strain>
    </source>
</reference>
<evidence type="ECO:0000313" key="6">
    <source>
        <dbReference type="EMBL" id="MBB4001630.1"/>
    </source>
</evidence>
<dbReference type="NCBIfam" id="TIGR00413">
    <property type="entry name" value="rlpA"/>
    <property type="match status" value="1"/>
</dbReference>
<comment type="caution">
    <text evidence="6">The sequence shown here is derived from an EMBL/GenBank/DDBJ whole genome shotgun (WGS) entry which is preliminary data.</text>
</comment>
<keyword evidence="2 3" id="KW-0961">Cell wall biogenesis/degradation</keyword>
<proteinExistence type="inferred from homology"/>
<evidence type="ECO:0000256" key="3">
    <source>
        <dbReference type="HAMAP-Rule" id="MF_02071"/>
    </source>
</evidence>
<protein>
    <recommendedName>
        <fullName evidence="3">Endolytic peptidoglycan transglycosylase RlpA</fullName>
        <ecNumber evidence="3">4.2.2.-</ecNumber>
    </recommendedName>
</protein>
<dbReference type="CDD" id="cd22268">
    <property type="entry name" value="DPBB_RlpA-like"/>
    <property type="match status" value="1"/>
</dbReference>
<dbReference type="Gene3D" id="2.40.40.10">
    <property type="entry name" value="RlpA-like domain"/>
    <property type="match status" value="1"/>
</dbReference>
<dbReference type="EMBL" id="JACIEM010000001">
    <property type="protein sequence ID" value="MBB4001630.1"/>
    <property type="molecule type" value="Genomic_DNA"/>
</dbReference>
<evidence type="ECO:0000313" key="7">
    <source>
        <dbReference type="Proteomes" id="UP000588647"/>
    </source>
</evidence>
<dbReference type="InterPro" id="IPR012997">
    <property type="entry name" value="RplA"/>
</dbReference>
<dbReference type="InterPro" id="IPR034718">
    <property type="entry name" value="RlpA"/>
</dbReference>
<dbReference type="AlphaFoldDB" id="A0A7W6HAH0"/>
<dbReference type="InterPro" id="IPR036908">
    <property type="entry name" value="RlpA-like_sf"/>
</dbReference>
<gene>
    <name evidence="3" type="primary">rlpA</name>
    <name evidence="6" type="ORF">GGR03_000677</name>
</gene>
<evidence type="ECO:0000259" key="5">
    <source>
        <dbReference type="Pfam" id="PF03330"/>
    </source>
</evidence>
<dbReference type="GO" id="GO:0009279">
    <property type="term" value="C:cell outer membrane"/>
    <property type="evidence" value="ECO:0007669"/>
    <property type="project" value="TreeGrafter"/>
</dbReference>
<dbReference type="EC" id="4.2.2.-" evidence="3"/>
<dbReference type="InterPro" id="IPR009009">
    <property type="entry name" value="RlpA-like_DPBB"/>
</dbReference>
<dbReference type="HAMAP" id="MF_02071">
    <property type="entry name" value="RlpA"/>
    <property type="match status" value="1"/>
</dbReference>
<organism evidence="6 7">
    <name type="scientific">Aurantimonas endophytica</name>
    <dbReference type="NCBI Taxonomy" id="1522175"/>
    <lineage>
        <taxon>Bacteria</taxon>
        <taxon>Pseudomonadati</taxon>
        <taxon>Pseudomonadota</taxon>
        <taxon>Alphaproteobacteria</taxon>
        <taxon>Hyphomicrobiales</taxon>
        <taxon>Aurantimonadaceae</taxon>
        <taxon>Aurantimonas</taxon>
    </lineage>
</organism>
<name>A0A7W6HAH0_9HYPH</name>
<evidence type="ECO:0000256" key="2">
    <source>
        <dbReference type="ARBA" id="ARBA00023316"/>
    </source>
</evidence>